<evidence type="ECO:0000256" key="2">
    <source>
        <dbReference type="ARBA" id="ARBA00022723"/>
    </source>
</evidence>
<dbReference type="PROSITE" id="PS00913">
    <property type="entry name" value="ADH_IRON_1"/>
    <property type="match status" value="1"/>
</dbReference>
<reference evidence="5" key="2">
    <citation type="journal article" date="2008" name="Curr. Biol.">
        <title>Chromatophore genome sequence of Paulinella sheds light on acquisition of photosynthesis by eukaryotes.</title>
        <authorList>
            <person name="Nowack E.C.M."/>
            <person name="Melkonian M."/>
            <person name="Gloeckner G."/>
        </authorList>
    </citation>
    <scope>NUCLEOTIDE SEQUENCE [LARGE SCALE GENOMIC DNA]</scope>
</reference>
<dbReference type="RefSeq" id="YP_002049415.1">
    <property type="nucleotide sequence ID" value="NC_011087.1"/>
</dbReference>
<dbReference type="Pfam" id="PF00465">
    <property type="entry name" value="Fe-ADH"/>
    <property type="match status" value="1"/>
</dbReference>
<organism evidence="5">
    <name type="scientific">Paulinella chromatophora</name>
    <dbReference type="NCBI Taxonomy" id="39717"/>
    <lineage>
        <taxon>Eukaryota</taxon>
        <taxon>Sar</taxon>
        <taxon>Rhizaria</taxon>
        <taxon>Cercozoa</taxon>
        <taxon>Imbricatea</taxon>
        <taxon>Silicofilosea</taxon>
        <taxon>Euglyphida</taxon>
        <taxon>Paulinellidae</taxon>
        <taxon>Paulinella</taxon>
    </lineage>
</organism>
<keyword evidence="5" id="KW-0934">Plastid</keyword>
<proteinExistence type="inferred from homology"/>
<evidence type="ECO:0000259" key="4">
    <source>
        <dbReference type="Pfam" id="PF00465"/>
    </source>
</evidence>
<accession>B1X5I6</accession>
<sequence>MKGVINKNTIAPKRILRGAGAWCAGVSTIVTIGNRPLVLSKGTATIRLREDLINGLRTSGLRVHLAALQFDCCEEDLQPIECNARENRCNSVIAIGGGKVLDAGKLLALRLGLQCVMVPTSAATCAGWTALSNLYSSQGAFKRDIELLSCPDLLIFDYNFIFNAPARTLASGISDAIAKWYEASISSINSVDGLVQHAVQHARVLRDQLLREGVEAMQNPGSEAWIRTIEACGLTAGLIGGLGGARCRTVAAHAIHNALTQLELTHHTLHGEKVGFGILVQLWLEEVVGRNKIAGVARRDLILFFNDIGIPINLDQLGLTQISLKELRSICNFAIKPGSDLHHLPFLVTEEDLLIALVSASKDLSSK</sequence>
<evidence type="ECO:0000313" key="5">
    <source>
        <dbReference type="EMBL" id="ACB43205.1"/>
    </source>
</evidence>
<evidence type="ECO:0000256" key="1">
    <source>
        <dbReference type="ARBA" id="ARBA00007358"/>
    </source>
</evidence>
<dbReference type="Gene3D" id="1.20.1090.10">
    <property type="entry name" value="Dehydroquinate synthase-like - alpha domain"/>
    <property type="match status" value="1"/>
</dbReference>
<dbReference type="PANTHER" id="PTHR43616">
    <property type="entry name" value="GLYCEROL DEHYDROGENASE"/>
    <property type="match status" value="1"/>
</dbReference>
<keyword evidence="2" id="KW-0479">Metal-binding</keyword>
<dbReference type="GO" id="GO:0016614">
    <property type="term" value="F:oxidoreductase activity, acting on CH-OH group of donors"/>
    <property type="evidence" value="ECO:0007669"/>
    <property type="project" value="InterPro"/>
</dbReference>
<dbReference type="PIRSF" id="PIRSF000112">
    <property type="entry name" value="Glycerol_dehydrogenase"/>
    <property type="match status" value="1"/>
</dbReference>
<dbReference type="PANTHER" id="PTHR43616:SF3">
    <property type="entry name" value="HYDROXYCARBOXYLATE DEHYDROGENASE A"/>
    <property type="match status" value="1"/>
</dbReference>
<evidence type="ECO:0000256" key="3">
    <source>
        <dbReference type="ARBA" id="ARBA00023002"/>
    </source>
</evidence>
<dbReference type="CDD" id="cd08550">
    <property type="entry name" value="GlyDH-like"/>
    <property type="match status" value="1"/>
</dbReference>
<protein>
    <submittedName>
        <fullName evidence="5">Putative glycerol dehydrogenase</fullName>
    </submittedName>
</protein>
<dbReference type="GeneID" id="6481982"/>
<dbReference type="EMBL" id="CP000815">
    <property type="protein sequence ID" value="ACB43205.1"/>
    <property type="molecule type" value="Genomic_DNA"/>
</dbReference>
<dbReference type="InterPro" id="IPR001670">
    <property type="entry name" value="ADH_Fe/GldA"/>
</dbReference>
<geneLocation type="organellar chromatophore" evidence="5"/>
<dbReference type="AlphaFoldDB" id="B1X5I6"/>
<gene>
    <name evidence="5" type="primary">gldA</name>
    <name evidence="5" type="ordered locus">PCC_0791</name>
</gene>
<feature type="domain" description="Alcohol dehydrogenase iron-type/glycerol dehydrogenase GldA" evidence="4">
    <location>
        <begin position="12"/>
        <end position="157"/>
    </location>
</feature>
<dbReference type="Gene3D" id="3.40.50.1970">
    <property type="match status" value="1"/>
</dbReference>
<dbReference type="SUPFAM" id="SSF56796">
    <property type="entry name" value="Dehydroquinate synthase-like"/>
    <property type="match status" value="1"/>
</dbReference>
<keyword evidence="3" id="KW-0560">Oxidoreductase</keyword>
<comment type="similarity">
    <text evidence="1">Belongs to the iron-containing alcohol dehydrogenase family.</text>
</comment>
<reference evidence="5" key="1">
    <citation type="submission" date="2007-08" db="EMBL/GenBank/DDBJ databases">
        <authorList>
            <person name="Gloeckner G."/>
            <person name="Nowack E."/>
            <person name="Melkonian M."/>
        </authorList>
    </citation>
    <scope>NUCLEOTIDE SEQUENCE</scope>
</reference>
<name>B1X5I6_PAUCH</name>
<dbReference type="InterPro" id="IPR016205">
    <property type="entry name" value="Glycerol_DH"/>
</dbReference>
<dbReference type="GO" id="GO:0046872">
    <property type="term" value="F:metal ion binding"/>
    <property type="evidence" value="ECO:0007669"/>
    <property type="project" value="UniProtKB-KW"/>
</dbReference>
<dbReference type="InterPro" id="IPR018211">
    <property type="entry name" value="ADH_Fe_CS"/>
</dbReference>